<dbReference type="Gene3D" id="3.30.300.20">
    <property type="match status" value="1"/>
</dbReference>
<dbReference type="EMBL" id="MGKD01000029">
    <property type="protein sequence ID" value="OGN18803.1"/>
    <property type="molecule type" value="Genomic_DNA"/>
</dbReference>
<dbReference type="SUPFAM" id="SSF82708">
    <property type="entry name" value="R3H domain"/>
    <property type="match status" value="1"/>
</dbReference>
<dbReference type="InterPro" id="IPR015946">
    <property type="entry name" value="KH_dom-like_a/b"/>
</dbReference>
<proteinExistence type="predicted"/>
<dbReference type="CDD" id="cd02644">
    <property type="entry name" value="R3H_jag"/>
    <property type="match status" value="1"/>
</dbReference>
<name>A0A1F8G099_9BACT</name>
<dbReference type="SMART" id="SM00393">
    <property type="entry name" value="R3H"/>
    <property type="match status" value="1"/>
</dbReference>
<dbReference type="AlphaFoldDB" id="A0A1F8G099"/>
<sequence>MEEKGANIKIEAVLKEKTTQLLGQLGYQCLVAVSPLANEPENWAVNISVEVGSGPLIGKNGQNIGALEQMVRLCALRELPDLPNFSVDINDYRQLRTKQLVSAALAVAERVRASKKAEAMEPMSAYDRRLIHVELASHPDVETASIGEEPKRRVVIKPLII</sequence>
<evidence type="ECO:0000313" key="3">
    <source>
        <dbReference type="Proteomes" id="UP000177478"/>
    </source>
</evidence>
<organism evidence="2 3">
    <name type="scientific">Candidatus Yanofskybacteria bacterium RIFCSPHIGHO2_12_FULL_45_19b</name>
    <dbReference type="NCBI Taxonomy" id="1802689"/>
    <lineage>
        <taxon>Bacteria</taxon>
        <taxon>Candidatus Yanofskyibacteriota</taxon>
    </lineage>
</organism>
<dbReference type="GO" id="GO:0003723">
    <property type="term" value="F:RNA binding"/>
    <property type="evidence" value="ECO:0007669"/>
    <property type="project" value="InterPro"/>
</dbReference>
<dbReference type="Pfam" id="PF01424">
    <property type="entry name" value="R3H"/>
    <property type="match status" value="1"/>
</dbReference>
<dbReference type="InterPro" id="IPR036867">
    <property type="entry name" value="R3H_dom_sf"/>
</dbReference>
<dbReference type="InterPro" id="IPR039247">
    <property type="entry name" value="KhpB"/>
</dbReference>
<dbReference type="PANTHER" id="PTHR35800:SF1">
    <property type="entry name" value="RNA-BINDING PROTEIN KHPB"/>
    <property type="match status" value="1"/>
</dbReference>
<gene>
    <name evidence="2" type="ORF">A3F25_02690</name>
</gene>
<evidence type="ECO:0000259" key="1">
    <source>
        <dbReference type="PROSITE" id="PS51061"/>
    </source>
</evidence>
<accession>A0A1F8G099</accession>
<reference evidence="2 3" key="1">
    <citation type="journal article" date="2016" name="Nat. Commun.">
        <title>Thousands of microbial genomes shed light on interconnected biogeochemical processes in an aquifer system.</title>
        <authorList>
            <person name="Anantharaman K."/>
            <person name="Brown C.T."/>
            <person name="Hug L.A."/>
            <person name="Sharon I."/>
            <person name="Castelle C.J."/>
            <person name="Probst A.J."/>
            <person name="Thomas B.C."/>
            <person name="Singh A."/>
            <person name="Wilkins M.J."/>
            <person name="Karaoz U."/>
            <person name="Brodie E.L."/>
            <person name="Williams K.H."/>
            <person name="Hubbard S.S."/>
            <person name="Banfield J.F."/>
        </authorList>
    </citation>
    <scope>NUCLEOTIDE SEQUENCE [LARGE SCALE GENOMIC DNA]</scope>
</reference>
<comment type="caution">
    <text evidence="2">The sequence shown here is derived from an EMBL/GenBank/DDBJ whole genome shotgun (WGS) entry which is preliminary data.</text>
</comment>
<dbReference type="InterPro" id="IPR001374">
    <property type="entry name" value="R3H_dom"/>
</dbReference>
<dbReference type="PROSITE" id="PS51061">
    <property type="entry name" value="R3H"/>
    <property type="match status" value="1"/>
</dbReference>
<evidence type="ECO:0000313" key="2">
    <source>
        <dbReference type="EMBL" id="OGN18803.1"/>
    </source>
</evidence>
<protein>
    <recommendedName>
        <fullName evidence="1">R3H domain-containing protein</fullName>
    </recommendedName>
</protein>
<dbReference type="PANTHER" id="PTHR35800">
    <property type="entry name" value="PROTEIN JAG"/>
    <property type="match status" value="1"/>
</dbReference>
<dbReference type="Proteomes" id="UP000177478">
    <property type="component" value="Unassembled WGS sequence"/>
</dbReference>
<dbReference type="Gene3D" id="3.30.1370.50">
    <property type="entry name" value="R3H-like domain"/>
    <property type="match status" value="1"/>
</dbReference>
<feature type="domain" description="R3H" evidence="1">
    <location>
        <begin position="94"/>
        <end position="160"/>
    </location>
</feature>
<dbReference type="STRING" id="1802689.A3F25_02690"/>
<dbReference type="InterPro" id="IPR034079">
    <property type="entry name" value="R3H_KhpB"/>
</dbReference>